<dbReference type="PANTHER" id="PTHR11999">
    <property type="entry name" value="GROUP II PYRIDOXAL-5-PHOSPHATE DECARBOXYLASE"/>
    <property type="match status" value="1"/>
</dbReference>
<dbReference type="Pfam" id="PF00282">
    <property type="entry name" value="Pyridoxal_deC"/>
    <property type="match status" value="1"/>
</dbReference>
<comment type="similarity">
    <text evidence="2 7">Belongs to the group II decarboxylase family.</text>
</comment>
<dbReference type="SUPFAM" id="SSF53383">
    <property type="entry name" value="PLP-dependent transferases"/>
    <property type="match status" value="1"/>
</dbReference>
<dbReference type="GO" id="GO:0016831">
    <property type="term" value="F:carboxy-lyase activity"/>
    <property type="evidence" value="ECO:0007669"/>
    <property type="project" value="UniProtKB-KW"/>
</dbReference>
<dbReference type="InterPro" id="IPR015422">
    <property type="entry name" value="PyrdxlP-dep_Trfase_small"/>
</dbReference>
<feature type="modified residue" description="N6-(pyridoxal phosphate)lysine" evidence="6">
    <location>
        <position position="308"/>
    </location>
</feature>
<organism evidence="8 9">
    <name type="scientific">Heracleum sosnowskyi</name>
    <dbReference type="NCBI Taxonomy" id="360622"/>
    <lineage>
        <taxon>Eukaryota</taxon>
        <taxon>Viridiplantae</taxon>
        <taxon>Streptophyta</taxon>
        <taxon>Embryophyta</taxon>
        <taxon>Tracheophyta</taxon>
        <taxon>Spermatophyta</taxon>
        <taxon>Magnoliopsida</taxon>
        <taxon>eudicotyledons</taxon>
        <taxon>Gunneridae</taxon>
        <taxon>Pentapetalae</taxon>
        <taxon>asterids</taxon>
        <taxon>campanulids</taxon>
        <taxon>Apiales</taxon>
        <taxon>Apiaceae</taxon>
        <taxon>Apioideae</taxon>
        <taxon>apioid superclade</taxon>
        <taxon>Tordylieae</taxon>
        <taxon>Tordyliinae</taxon>
        <taxon>Heracleum</taxon>
    </lineage>
</organism>
<dbReference type="GO" id="GO:0006520">
    <property type="term" value="P:amino acid metabolic process"/>
    <property type="evidence" value="ECO:0007669"/>
    <property type="project" value="InterPro"/>
</dbReference>
<protein>
    <submittedName>
        <fullName evidence="8">Dopa decarboxylase</fullName>
    </submittedName>
</protein>
<comment type="cofactor">
    <cofactor evidence="1 6 7">
        <name>pyridoxal 5'-phosphate</name>
        <dbReference type="ChEBI" id="CHEBI:597326"/>
    </cofactor>
</comment>
<evidence type="ECO:0000256" key="2">
    <source>
        <dbReference type="ARBA" id="ARBA00009533"/>
    </source>
</evidence>
<dbReference type="GO" id="GO:0019752">
    <property type="term" value="P:carboxylic acid metabolic process"/>
    <property type="evidence" value="ECO:0007669"/>
    <property type="project" value="InterPro"/>
</dbReference>
<accession>A0AAD8GV21</accession>
<dbReference type="InterPro" id="IPR010977">
    <property type="entry name" value="Aromatic_deC"/>
</dbReference>
<dbReference type="PROSITE" id="PS00392">
    <property type="entry name" value="DDC_GAD_HDC_YDC"/>
    <property type="match status" value="1"/>
</dbReference>
<dbReference type="PRINTS" id="PR00800">
    <property type="entry name" value="YHDCRBOXLASE"/>
</dbReference>
<dbReference type="EMBL" id="JAUIZM010000011">
    <property type="protein sequence ID" value="KAK1355058.1"/>
    <property type="molecule type" value="Genomic_DNA"/>
</dbReference>
<dbReference type="InterPro" id="IPR002129">
    <property type="entry name" value="PyrdxlP-dep_de-COase"/>
</dbReference>
<reference evidence="8" key="1">
    <citation type="submission" date="2023-02" db="EMBL/GenBank/DDBJ databases">
        <title>Genome of toxic invasive species Heracleum sosnowskyi carries increased number of genes despite the absence of recent whole-genome duplications.</title>
        <authorList>
            <person name="Schelkunov M."/>
            <person name="Shtratnikova V."/>
            <person name="Makarenko M."/>
            <person name="Klepikova A."/>
            <person name="Omelchenko D."/>
            <person name="Novikova G."/>
            <person name="Obukhova E."/>
            <person name="Bogdanov V."/>
            <person name="Penin A."/>
            <person name="Logacheva M."/>
        </authorList>
    </citation>
    <scope>NUCLEOTIDE SEQUENCE</scope>
    <source>
        <strain evidence="8">Hsosn_3</strain>
        <tissue evidence="8">Leaf</tissue>
    </source>
</reference>
<keyword evidence="9" id="KW-1185">Reference proteome</keyword>
<evidence type="ECO:0000256" key="6">
    <source>
        <dbReference type="PIRSR" id="PIRSR602129-50"/>
    </source>
</evidence>
<dbReference type="InterPro" id="IPR015421">
    <property type="entry name" value="PyrdxlP-dep_Trfase_major"/>
</dbReference>
<gene>
    <name evidence="8" type="ORF">POM88_048314</name>
</gene>
<dbReference type="InterPro" id="IPR021115">
    <property type="entry name" value="Pyridoxal-P_BS"/>
</dbReference>
<keyword evidence="3" id="KW-0210">Decarboxylase</keyword>
<evidence type="ECO:0000313" key="8">
    <source>
        <dbReference type="EMBL" id="KAK1355058.1"/>
    </source>
</evidence>
<sequence length="497" mass="55532">MGSLPVSFDPLNIKTFATESKEVIDFIASYYKNVENYPVRSQVEPGFLLNMHPKTAPPQPTSLEIILQDIQADIIPGITHWQSPNFFAYYPATVSNAGFHGEMLCTALNIVGFNWICSPAATELEMIVMNWLGQMLDLPQSFLFTGKGGGVMGGSTSEALICVLAAARDRALEQFGEDSITKLVVYASDQTHFVVHKAAKLIGIPPKNFRVIGTSLSTCFALAPNVVQTTIEQDLESGLVPFFLCATVGATPSGSIDPVEKLGLLSKNYGLWLHIEAAYAGSAFICPEFRQHLEGIEYADSLSMNLHKWFLTNMDCSCLWVKNPTVLLDSLSTTAEILRNEASESKKVVDFVDWQVSTSKRFRALKLWFVLRRYGVHNLMKHIRSDIELAKHFEALVKSDNSFEVVVPVKFSLVCFRLKPKKEEREESLKVLNWKLMEAVNSSGRAYMTHAVLGDIFVIRCAIGTSLTEERHVSELWKLIQEKTQVILKVRPELESD</sequence>
<evidence type="ECO:0000256" key="4">
    <source>
        <dbReference type="ARBA" id="ARBA00022898"/>
    </source>
</evidence>
<proteinExistence type="inferred from homology"/>
<dbReference type="AlphaFoldDB" id="A0AAD8GV21"/>
<keyword evidence="5 7" id="KW-0456">Lyase</keyword>
<comment type="caution">
    <text evidence="8">The sequence shown here is derived from an EMBL/GenBank/DDBJ whole genome shotgun (WGS) entry which is preliminary data.</text>
</comment>
<reference evidence="8" key="2">
    <citation type="submission" date="2023-05" db="EMBL/GenBank/DDBJ databases">
        <authorList>
            <person name="Schelkunov M.I."/>
        </authorList>
    </citation>
    <scope>NUCLEOTIDE SEQUENCE</scope>
    <source>
        <strain evidence="8">Hsosn_3</strain>
        <tissue evidence="8">Leaf</tissue>
    </source>
</reference>
<evidence type="ECO:0000256" key="3">
    <source>
        <dbReference type="ARBA" id="ARBA00022793"/>
    </source>
</evidence>
<evidence type="ECO:0000256" key="7">
    <source>
        <dbReference type="RuleBase" id="RU000382"/>
    </source>
</evidence>
<dbReference type="Gene3D" id="1.20.1340.10">
    <property type="entry name" value="dopa decarboxylase, N-terminal domain"/>
    <property type="match status" value="1"/>
</dbReference>
<keyword evidence="4 6" id="KW-0663">Pyridoxal phosphate</keyword>
<dbReference type="PANTHER" id="PTHR11999:SF169">
    <property type="entry name" value="TYROSINE DECARBOXYLASE 1-LIKE"/>
    <property type="match status" value="1"/>
</dbReference>
<dbReference type="Gene3D" id="3.90.1150.10">
    <property type="entry name" value="Aspartate Aminotransferase, domain 1"/>
    <property type="match status" value="1"/>
</dbReference>
<dbReference type="GO" id="GO:0030170">
    <property type="term" value="F:pyridoxal phosphate binding"/>
    <property type="evidence" value="ECO:0007669"/>
    <property type="project" value="InterPro"/>
</dbReference>
<name>A0AAD8GV21_9APIA</name>
<dbReference type="Proteomes" id="UP001237642">
    <property type="component" value="Unassembled WGS sequence"/>
</dbReference>
<evidence type="ECO:0000313" key="9">
    <source>
        <dbReference type="Proteomes" id="UP001237642"/>
    </source>
</evidence>
<evidence type="ECO:0000256" key="1">
    <source>
        <dbReference type="ARBA" id="ARBA00001933"/>
    </source>
</evidence>
<evidence type="ECO:0000256" key="5">
    <source>
        <dbReference type="ARBA" id="ARBA00023239"/>
    </source>
</evidence>
<dbReference type="Gene3D" id="3.40.640.10">
    <property type="entry name" value="Type I PLP-dependent aspartate aminotransferase-like (Major domain)"/>
    <property type="match status" value="1"/>
</dbReference>
<dbReference type="GO" id="GO:0005737">
    <property type="term" value="C:cytoplasm"/>
    <property type="evidence" value="ECO:0007669"/>
    <property type="project" value="TreeGrafter"/>
</dbReference>
<dbReference type="InterPro" id="IPR015424">
    <property type="entry name" value="PyrdxlP-dep_Trfase"/>
</dbReference>